<name>A0A090WTY3_9FLAO</name>
<dbReference type="PROSITE" id="PS50801">
    <property type="entry name" value="STAS"/>
    <property type="match status" value="1"/>
</dbReference>
<dbReference type="InterPro" id="IPR002645">
    <property type="entry name" value="STAS_dom"/>
</dbReference>
<proteinExistence type="predicted"/>
<dbReference type="Gene3D" id="3.30.750.24">
    <property type="entry name" value="STAS domain"/>
    <property type="match status" value="1"/>
</dbReference>
<dbReference type="Proteomes" id="UP000029643">
    <property type="component" value="Unassembled WGS sequence"/>
</dbReference>
<dbReference type="RefSeq" id="WP_227805603.1">
    <property type="nucleotide sequence ID" value="NZ_BBNU01000004.1"/>
</dbReference>
<evidence type="ECO:0000313" key="3">
    <source>
        <dbReference type="Proteomes" id="UP000029643"/>
    </source>
</evidence>
<organism evidence="2 3">
    <name type="scientific">Algibacter lectus</name>
    <dbReference type="NCBI Taxonomy" id="221126"/>
    <lineage>
        <taxon>Bacteria</taxon>
        <taxon>Pseudomonadati</taxon>
        <taxon>Bacteroidota</taxon>
        <taxon>Flavobacteriia</taxon>
        <taxon>Flavobacteriales</taxon>
        <taxon>Flavobacteriaceae</taxon>
        <taxon>Algibacter</taxon>
    </lineage>
</organism>
<sequence>MELRITNCNNFFKIKGELNKKSLSVFKNEFQDIFNRLSTLTISIEDVKSMDRHGVKALTELHNEAVAKNKSMAIIGLVVKIYTIILNPMRLHNVLC</sequence>
<feature type="domain" description="STAS" evidence="1">
    <location>
        <begin position="1"/>
        <end position="77"/>
    </location>
</feature>
<dbReference type="STRING" id="221126.SAMN04489722_103450"/>
<gene>
    <name evidence="2" type="ORF">JCM19274_3407</name>
</gene>
<dbReference type="InterPro" id="IPR036513">
    <property type="entry name" value="STAS_dom_sf"/>
</dbReference>
<dbReference type="SUPFAM" id="SSF52091">
    <property type="entry name" value="SpoIIaa-like"/>
    <property type="match status" value="1"/>
</dbReference>
<comment type="caution">
    <text evidence="2">The sequence shown here is derived from an EMBL/GenBank/DDBJ whole genome shotgun (WGS) entry which is preliminary data.</text>
</comment>
<evidence type="ECO:0000259" key="1">
    <source>
        <dbReference type="PROSITE" id="PS50801"/>
    </source>
</evidence>
<dbReference type="AlphaFoldDB" id="A0A090WTY3"/>
<accession>A0A090WTY3</accession>
<evidence type="ECO:0000313" key="2">
    <source>
        <dbReference type="EMBL" id="GAL78849.1"/>
    </source>
</evidence>
<reference evidence="2 3" key="1">
    <citation type="journal article" date="2014" name="Genome Announc.">
        <title>Draft Genome Sequences of Marine Flavobacterium Algibacter lectus Strains SS8 and NR4.</title>
        <authorList>
            <person name="Takatani N."/>
            <person name="Nakanishi M."/>
            <person name="Meirelles P."/>
            <person name="Mino S."/>
            <person name="Suda W."/>
            <person name="Oshima K."/>
            <person name="Hattori M."/>
            <person name="Ohkuma M."/>
            <person name="Hosokawa M."/>
            <person name="Miyashita K."/>
            <person name="Thompson F.L."/>
            <person name="Niwa A."/>
            <person name="Sawabe T."/>
            <person name="Sawabe T."/>
        </authorList>
    </citation>
    <scope>NUCLEOTIDE SEQUENCE [LARGE SCALE GENOMIC DNA]</scope>
    <source>
        <strain evidence="3">JCM19274</strain>
    </source>
</reference>
<protein>
    <recommendedName>
        <fullName evidence="1">STAS domain-containing protein</fullName>
    </recommendedName>
</protein>
<dbReference type="EMBL" id="BBNU01000004">
    <property type="protein sequence ID" value="GAL78849.1"/>
    <property type="molecule type" value="Genomic_DNA"/>
</dbReference>